<feature type="compositionally biased region" description="Gly residues" evidence="1">
    <location>
        <begin position="1"/>
        <end position="11"/>
    </location>
</feature>
<sequence>MSKPGNDGGAGTDEDPVSPPDPATADPEPATAAGKRPSETPARQRHRRFVDTVGQLLGLLDEAGETVPPERQASLLRGAWDERRQQTLLTIAGLARRALVGRVGEGRPSPMWLDRFLASAADAHDPAVQTIYARMLATETLRPGTVSLAALLHMRTMDAQELTRFTKLAQFAIGNFVVRLKDSFYEKYGLDGEDLFYFEECRLLRSGGSNVKQFPSQIEDRFQTHLLLADRVLRVTAAEPERKLVLPCYRLTAAGTDIAEAMALPVVNEYITQLVELLEKRGYTVAHASIVERGDRNTVARHSRFSEVVSFSQFRGKRRR</sequence>
<dbReference type="AlphaFoldDB" id="A0A3N1KN11"/>
<feature type="compositionally biased region" description="Low complexity" evidence="1">
    <location>
        <begin position="23"/>
        <end position="33"/>
    </location>
</feature>
<name>A0A3N1KN11_9PROT</name>
<organism evidence="2 3">
    <name type="scientific">Stella humosa</name>
    <dbReference type="NCBI Taxonomy" id="94"/>
    <lineage>
        <taxon>Bacteria</taxon>
        <taxon>Pseudomonadati</taxon>
        <taxon>Pseudomonadota</taxon>
        <taxon>Alphaproteobacteria</taxon>
        <taxon>Rhodospirillales</taxon>
        <taxon>Stellaceae</taxon>
        <taxon>Stella</taxon>
    </lineage>
</organism>
<dbReference type="InterPro" id="IPR021254">
    <property type="entry name" value="DUF2806"/>
</dbReference>
<dbReference type="EMBL" id="RJKX01000017">
    <property type="protein sequence ID" value="ROP83103.1"/>
    <property type="molecule type" value="Genomic_DNA"/>
</dbReference>
<gene>
    <name evidence="2" type="ORF">EDC65_4633</name>
</gene>
<dbReference type="RefSeq" id="WP_123694069.1">
    <property type="nucleotide sequence ID" value="NZ_AP019700.1"/>
</dbReference>
<dbReference type="Proteomes" id="UP000278222">
    <property type="component" value="Unassembled WGS sequence"/>
</dbReference>
<protein>
    <submittedName>
        <fullName evidence="2">Uncharacterized protein DUF2806</fullName>
    </submittedName>
</protein>
<accession>A0A3N1KN11</accession>
<keyword evidence="3" id="KW-1185">Reference proteome</keyword>
<proteinExistence type="predicted"/>
<comment type="caution">
    <text evidence="2">The sequence shown here is derived from an EMBL/GenBank/DDBJ whole genome shotgun (WGS) entry which is preliminary data.</text>
</comment>
<dbReference type="OrthoDB" id="9758333at2"/>
<evidence type="ECO:0000256" key="1">
    <source>
        <dbReference type="SAM" id="MobiDB-lite"/>
    </source>
</evidence>
<feature type="region of interest" description="Disordered" evidence="1">
    <location>
        <begin position="1"/>
        <end position="48"/>
    </location>
</feature>
<evidence type="ECO:0000313" key="3">
    <source>
        <dbReference type="Proteomes" id="UP000278222"/>
    </source>
</evidence>
<reference evidence="2 3" key="1">
    <citation type="submission" date="2018-11" db="EMBL/GenBank/DDBJ databases">
        <title>Genomic Encyclopedia of Type Strains, Phase IV (KMG-IV): sequencing the most valuable type-strain genomes for metagenomic binning, comparative biology and taxonomic classification.</title>
        <authorList>
            <person name="Goeker M."/>
        </authorList>
    </citation>
    <scope>NUCLEOTIDE SEQUENCE [LARGE SCALE GENOMIC DNA]</scope>
    <source>
        <strain evidence="2 3">DSM 5900</strain>
    </source>
</reference>
<evidence type="ECO:0000313" key="2">
    <source>
        <dbReference type="EMBL" id="ROP83103.1"/>
    </source>
</evidence>
<dbReference type="Pfam" id="PF10987">
    <property type="entry name" value="DUF2806"/>
    <property type="match status" value="1"/>
</dbReference>